<sequence length="483" mass="51138">MNAVTSLPVMAPATAEIFLAIVGALLLMFGVFRGSGGMRAPGWLAVLALLVAGILVVAKSGTQEAFFGLFITDAFARFAKVLILLGSAFALILSFGYFDRERGGRFEYPVLIVFSTLGMMMMVSANDLIALYMGLEMQSLALYVIASIRRDTLRSTEAGLKYFVLGALSSGMLLYGCSLVYGFAGTTSFTGLAEVFQKADGPSVGLVVGLVFLISGLAFKISAVPFHMWTPDVYEGAPTPVTALFAVAPKVAALALFVRVTAGPFGDLLSSWQQILVFVSIASMALGAFAAMVQTNIKRLMAYSSIGHMGYALVGVAAGNEAGVTGVMIYLATYIFMNVGTFAIILAMRRDGRLVESLSDLSGLSKTHPMLAFALMVFMFSMAGIPPLAGFFGKWYVFMAAVNAGLFGLAVIGVLASVVGAFYYLRIVKIMYFDDATQPLDGAVAGDLRAVVFGSAVVTVLFLLFLSPVYEQARQAAVSLLGA</sequence>
<feature type="transmembrane region" description="Helical" evidence="5">
    <location>
        <begin position="78"/>
        <end position="98"/>
    </location>
</feature>
<reference evidence="8" key="2">
    <citation type="submission" date="2020-09" db="EMBL/GenBank/DDBJ databases">
        <authorList>
            <person name="Sun Q."/>
            <person name="Kim S."/>
        </authorList>
    </citation>
    <scope>NUCLEOTIDE SEQUENCE</scope>
    <source>
        <strain evidence="8">KCTC 42651</strain>
    </source>
</reference>
<keyword evidence="5" id="KW-0520">NAD</keyword>
<comment type="catalytic activity">
    <reaction evidence="5">
        <text>a quinone + NADH + 5 H(+)(in) = a quinol + NAD(+) + 4 H(+)(out)</text>
        <dbReference type="Rhea" id="RHEA:57888"/>
        <dbReference type="ChEBI" id="CHEBI:15378"/>
        <dbReference type="ChEBI" id="CHEBI:24646"/>
        <dbReference type="ChEBI" id="CHEBI:57540"/>
        <dbReference type="ChEBI" id="CHEBI:57945"/>
        <dbReference type="ChEBI" id="CHEBI:132124"/>
    </reaction>
</comment>
<dbReference type="NCBIfam" id="TIGR01770">
    <property type="entry name" value="NDH_I_N"/>
    <property type="match status" value="1"/>
</dbReference>
<evidence type="ECO:0000256" key="6">
    <source>
        <dbReference type="RuleBase" id="RU000320"/>
    </source>
</evidence>
<dbReference type="HAMAP" id="MF_00445">
    <property type="entry name" value="NDH1_NuoN_1"/>
    <property type="match status" value="1"/>
</dbReference>
<feature type="transmembrane region" description="Helical" evidence="5">
    <location>
        <begin position="160"/>
        <end position="184"/>
    </location>
</feature>
<dbReference type="EMBL" id="BMZS01000003">
    <property type="protein sequence ID" value="GHD47695.1"/>
    <property type="molecule type" value="Genomic_DNA"/>
</dbReference>
<name>A0A918XRS7_9PROT</name>
<evidence type="ECO:0000256" key="2">
    <source>
        <dbReference type="ARBA" id="ARBA00022692"/>
    </source>
</evidence>
<feature type="transmembrane region" description="Helical" evidence="5">
    <location>
        <begin position="40"/>
        <end position="58"/>
    </location>
</feature>
<feature type="transmembrane region" description="Helical" evidence="5">
    <location>
        <begin position="241"/>
        <end position="260"/>
    </location>
</feature>
<keyword evidence="4 5" id="KW-0472">Membrane</keyword>
<dbReference type="GO" id="GO:0048038">
    <property type="term" value="F:quinone binding"/>
    <property type="evidence" value="ECO:0007669"/>
    <property type="project" value="UniProtKB-KW"/>
</dbReference>
<comment type="caution">
    <text evidence="8">The sequence shown here is derived from an EMBL/GenBank/DDBJ whole genome shotgun (WGS) entry which is preliminary data.</text>
</comment>
<feature type="transmembrane region" description="Helical" evidence="5">
    <location>
        <begin position="105"/>
        <end position="123"/>
    </location>
</feature>
<feature type="transmembrane region" description="Helical" evidence="5">
    <location>
        <begin position="300"/>
        <end position="318"/>
    </location>
</feature>
<comment type="subunit">
    <text evidence="5">NDH-1 is composed of 14 different subunits. Subunits NuoA, H, J, K, L, M, N constitute the membrane sector of the complex.</text>
</comment>
<evidence type="ECO:0000313" key="9">
    <source>
        <dbReference type="Proteomes" id="UP000630353"/>
    </source>
</evidence>
<dbReference type="InterPro" id="IPR001750">
    <property type="entry name" value="ND/Mrp_TM"/>
</dbReference>
<dbReference type="GO" id="GO:0005886">
    <property type="term" value="C:plasma membrane"/>
    <property type="evidence" value="ECO:0007669"/>
    <property type="project" value="UniProtKB-SubCell"/>
</dbReference>
<keyword evidence="5" id="KW-1278">Translocase</keyword>
<organism evidence="8 9">
    <name type="scientific">Thalassobaculum fulvum</name>
    <dbReference type="NCBI Taxonomy" id="1633335"/>
    <lineage>
        <taxon>Bacteria</taxon>
        <taxon>Pseudomonadati</taxon>
        <taxon>Pseudomonadota</taxon>
        <taxon>Alphaproteobacteria</taxon>
        <taxon>Rhodospirillales</taxon>
        <taxon>Thalassobaculaceae</taxon>
        <taxon>Thalassobaculum</taxon>
    </lineage>
</organism>
<evidence type="ECO:0000313" key="8">
    <source>
        <dbReference type="EMBL" id="GHD47695.1"/>
    </source>
</evidence>
<evidence type="ECO:0000259" key="7">
    <source>
        <dbReference type="Pfam" id="PF00361"/>
    </source>
</evidence>
<dbReference type="Pfam" id="PF00361">
    <property type="entry name" value="Proton_antipo_M"/>
    <property type="match status" value="1"/>
</dbReference>
<gene>
    <name evidence="5 8" type="primary">nuoN</name>
    <name evidence="8" type="ORF">GCM10017083_18390</name>
</gene>
<feature type="domain" description="NADH:quinone oxidoreductase/Mrp antiporter transmembrane" evidence="7">
    <location>
        <begin position="125"/>
        <end position="419"/>
    </location>
</feature>
<comment type="function">
    <text evidence="5">NDH-1 shuttles electrons from NADH, via FMN and iron-sulfur (Fe-S) centers, to quinones in the respiratory chain. The immediate electron acceptor for the enzyme in this species is believed to be ubiquinone. Couples the redox reaction to proton translocation (for every two electrons transferred, four hydrogen ions are translocated across the cytoplasmic membrane), and thus conserves the redox energy in a proton gradient.</text>
</comment>
<comment type="subcellular location">
    <subcellularLocation>
        <location evidence="5">Cell membrane</location>
        <topology evidence="5">Multi-pass membrane protein</topology>
    </subcellularLocation>
    <subcellularLocation>
        <location evidence="1">Endomembrane system</location>
        <topology evidence="1">Multi-pass membrane protein</topology>
    </subcellularLocation>
    <subcellularLocation>
        <location evidence="6">Membrane</location>
        <topology evidence="6">Multi-pass membrane protein</topology>
    </subcellularLocation>
</comment>
<dbReference type="RefSeq" id="WP_189988628.1">
    <property type="nucleotide sequence ID" value="NZ_BMZS01000003.1"/>
</dbReference>
<dbReference type="NCBIfam" id="NF004440">
    <property type="entry name" value="PRK05777.1-3"/>
    <property type="match status" value="1"/>
</dbReference>
<feature type="transmembrane region" description="Helical" evidence="5">
    <location>
        <begin position="446"/>
        <end position="466"/>
    </location>
</feature>
<feature type="transmembrane region" description="Helical" evidence="5">
    <location>
        <begin position="324"/>
        <end position="348"/>
    </location>
</feature>
<evidence type="ECO:0000256" key="5">
    <source>
        <dbReference type="HAMAP-Rule" id="MF_00445"/>
    </source>
</evidence>
<dbReference type="AlphaFoldDB" id="A0A918XRS7"/>
<dbReference type="GO" id="GO:0008137">
    <property type="term" value="F:NADH dehydrogenase (ubiquinone) activity"/>
    <property type="evidence" value="ECO:0007669"/>
    <property type="project" value="InterPro"/>
</dbReference>
<evidence type="ECO:0000256" key="4">
    <source>
        <dbReference type="ARBA" id="ARBA00023136"/>
    </source>
</evidence>
<evidence type="ECO:0000256" key="3">
    <source>
        <dbReference type="ARBA" id="ARBA00022989"/>
    </source>
</evidence>
<protein>
    <recommendedName>
        <fullName evidence="5">NADH-quinone oxidoreductase subunit N</fullName>
        <ecNumber evidence="5">7.1.1.-</ecNumber>
    </recommendedName>
    <alternativeName>
        <fullName evidence="5">NADH dehydrogenase I subunit N</fullName>
    </alternativeName>
    <alternativeName>
        <fullName evidence="5">NDH-1 subunit N</fullName>
    </alternativeName>
</protein>
<comment type="similarity">
    <text evidence="5">Belongs to the complex I subunit 2 family.</text>
</comment>
<feature type="transmembrane region" description="Helical" evidence="5">
    <location>
        <begin position="272"/>
        <end position="293"/>
    </location>
</feature>
<keyword evidence="3 5" id="KW-1133">Transmembrane helix</keyword>
<keyword evidence="5" id="KW-1003">Cell membrane</keyword>
<keyword evidence="5" id="KW-0830">Ubiquinone</keyword>
<evidence type="ECO:0000256" key="1">
    <source>
        <dbReference type="ARBA" id="ARBA00004127"/>
    </source>
</evidence>
<dbReference type="GO" id="GO:0012505">
    <property type="term" value="C:endomembrane system"/>
    <property type="evidence" value="ECO:0007669"/>
    <property type="project" value="UniProtKB-SubCell"/>
</dbReference>
<keyword evidence="5" id="KW-0874">Quinone</keyword>
<dbReference type="InterPro" id="IPR010096">
    <property type="entry name" value="NADH-Q_OxRdtase_suN/2"/>
</dbReference>
<dbReference type="PRINTS" id="PR01434">
    <property type="entry name" value="NADHDHGNASE5"/>
</dbReference>
<feature type="transmembrane region" description="Helical" evidence="5">
    <location>
        <begin position="204"/>
        <end position="229"/>
    </location>
</feature>
<feature type="transmembrane region" description="Helical" evidence="5">
    <location>
        <begin position="395"/>
        <end position="425"/>
    </location>
</feature>
<proteinExistence type="inferred from homology"/>
<accession>A0A918XRS7</accession>
<keyword evidence="5" id="KW-0813">Transport</keyword>
<feature type="transmembrane region" description="Helical" evidence="5">
    <location>
        <begin position="369"/>
        <end position="389"/>
    </location>
</feature>
<dbReference type="PANTHER" id="PTHR22773">
    <property type="entry name" value="NADH DEHYDROGENASE"/>
    <property type="match status" value="1"/>
</dbReference>
<dbReference type="GO" id="GO:0050136">
    <property type="term" value="F:NADH dehydrogenase (quinone) (non-electrogenic) activity"/>
    <property type="evidence" value="ECO:0007669"/>
    <property type="project" value="UniProtKB-UniRule"/>
</dbReference>
<dbReference type="Proteomes" id="UP000630353">
    <property type="component" value="Unassembled WGS sequence"/>
</dbReference>
<reference evidence="8" key="1">
    <citation type="journal article" date="2014" name="Int. J. Syst. Evol. Microbiol.">
        <title>Complete genome sequence of Corynebacterium casei LMG S-19264T (=DSM 44701T), isolated from a smear-ripened cheese.</title>
        <authorList>
            <consortium name="US DOE Joint Genome Institute (JGI-PGF)"/>
            <person name="Walter F."/>
            <person name="Albersmeier A."/>
            <person name="Kalinowski J."/>
            <person name="Ruckert C."/>
        </authorList>
    </citation>
    <scope>NUCLEOTIDE SEQUENCE</scope>
    <source>
        <strain evidence="8">KCTC 42651</strain>
    </source>
</reference>
<feature type="transmembrane region" description="Helical" evidence="5">
    <location>
        <begin position="6"/>
        <end position="28"/>
    </location>
</feature>
<dbReference type="EC" id="7.1.1.-" evidence="5"/>
<dbReference type="GO" id="GO:0042773">
    <property type="term" value="P:ATP synthesis coupled electron transport"/>
    <property type="evidence" value="ECO:0007669"/>
    <property type="project" value="InterPro"/>
</dbReference>
<keyword evidence="9" id="KW-1185">Reference proteome</keyword>
<keyword evidence="2 5" id="KW-0812">Transmembrane</keyword>